<dbReference type="AlphaFoldDB" id="A0A1L7NMR6"/>
<dbReference type="EMBL" id="AP015030">
    <property type="protein sequence ID" value="BAW26761.1"/>
    <property type="molecule type" value="Genomic_DNA"/>
</dbReference>
<organism evidence="1 2">
    <name type="scientific">Pseudomonas putida</name>
    <name type="common">Arthrobacter siderocapsulatus</name>
    <dbReference type="NCBI Taxonomy" id="303"/>
    <lineage>
        <taxon>Bacteria</taxon>
        <taxon>Pseudomonadati</taxon>
        <taxon>Pseudomonadota</taxon>
        <taxon>Gammaproteobacteria</taxon>
        <taxon>Pseudomonadales</taxon>
        <taxon>Pseudomonadaceae</taxon>
        <taxon>Pseudomonas</taxon>
    </lineage>
</organism>
<geneLocation type="plasmid" evidence="2">
    <name>pkf715a dna</name>
</geneLocation>
<dbReference type="Proteomes" id="UP000218731">
    <property type="component" value="Plasmid pKF715A"/>
</dbReference>
<dbReference type="RefSeq" id="WP_045632735.1">
    <property type="nucleotide sequence ID" value="NZ_AP015030.1"/>
</dbReference>
<reference evidence="1 2" key="1">
    <citation type="submission" date="2015-11" db="EMBL/GenBank/DDBJ databases">
        <title>Complete genome sequencing of a biphenyl-degrading bacterium, Pseudomonas putida KF715 (=NBRC110667).</title>
        <authorList>
            <person name="Suenaga H."/>
            <person name="Fujihara N."/>
            <person name="Watanabe T."/>
            <person name="Hirose J."/>
            <person name="Kimura N."/>
            <person name="Yamazoe A."/>
            <person name="Hosoyama A."/>
            <person name="Shimodaira J."/>
            <person name="Furukawa K."/>
        </authorList>
    </citation>
    <scope>NUCLEOTIDE SEQUENCE [LARGE SCALE GENOMIC DNA]</scope>
    <source>
        <strain evidence="1 2">KF715</strain>
        <plasmid evidence="2">Plasmid pkf715a dna</plasmid>
    </source>
</reference>
<keyword evidence="1" id="KW-0614">Plasmid</keyword>
<protein>
    <submittedName>
        <fullName evidence="1">Branched-chain amino acid transporter substrate-binding protein</fullName>
    </submittedName>
</protein>
<proteinExistence type="predicted"/>
<gene>
    <name evidence="1" type="ORF">KF715C_pA2560</name>
</gene>
<accession>A0A1L7NMR6</accession>
<name>A0A1L7NMR6_PSEPU</name>
<evidence type="ECO:0000313" key="1">
    <source>
        <dbReference type="EMBL" id="BAW26761.1"/>
    </source>
</evidence>
<sequence length="59" mass="6961">MSYESWTKEVVRELIDQGADMIEAPHIVDENDDWFREQFDNGAYAGITATEWMTHHYIP</sequence>
<evidence type="ECO:0000313" key="2">
    <source>
        <dbReference type="Proteomes" id="UP000218731"/>
    </source>
</evidence>